<dbReference type="Gene3D" id="2.60.40.3310">
    <property type="match status" value="1"/>
</dbReference>
<dbReference type="PANTHER" id="PTHR33420">
    <property type="entry name" value="FIMBRIAL SUBUNIT ELFA-RELATED"/>
    <property type="match status" value="1"/>
</dbReference>
<dbReference type="InterPro" id="IPR008966">
    <property type="entry name" value="Adhesion_dom_sf"/>
</dbReference>
<evidence type="ECO:0000256" key="4">
    <source>
        <dbReference type="ARBA" id="ARBA00023263"/>
    </source>
</evidence>
<keyword evidence="8" id="KW-1185">Reference proteome</keyword>
<dbReference type="GO" id="GO:0043709">
    <property type="term" value="P:cell adhesion involved in single-species biofilm formation"/>
    <property type="evidence" value="ECO:0007669"/>
    <property type="project" value="TreeGrafter"/>
</dbReference>
<dbReference type="Gene3D" id="2.60.40.1090">
    <property type="entry name" value="Fimbrial-type adhesion domain"/>
    <property type="match status" value="1"/>
</dbReference>
<accession>A0A4S3KI48</accession>
<dbReference type="InterPro" id="IPR036937">
    <property type="entry name" value="Adhesion_dom_fimbrial_sf"/>
</dbReference>
<evidence type="ECO:0000259" key="6">
    <source>
        <dbReference type="Pfam" id="PF00419"/>
    </source>
</evidence>
<gene>
    <name evidence="7" type="ORF">B1991_05680</name>
</gene>
<dbReference type="Proteomes" id="UP000306317">
    <property type="component" value="Unassembled WGS sequence"/>
</dbReference>
<evidence type="ECO:0000256" key="1">
    <source>
        <dbReference type="ARBA" id="ARBA00004561"/>
    </source>
</evidence>
<comment type="subcellular location">
    <subcellularLocation>
        <location evidence="1">Fimbrium</location>
    </subcellularLocation>
</comment>
<evidence type="ECO:0000256" key="3">
    <source>
        <dbReference type="ARBA" id="ARBA00022729"/>
    </source>
</evidence>
<comment type="caution">
    <text evidence="7">The sequence shown here is derived from an EMBL/GenBank/DDBJ whole genome shotgun (WGS) entry which is preliminary data.</text>
</comment>
<dbReference type="AlphaFoldDB" id="A0A4S3KI48"/>
<dbReference type="Pfam" id="PF00419">
    <property type="entry name" value="Fimbrial"/>
    <property type="match status" value="1"/>
</dbReference>
<sequence>MRANWFWLVLLVLLPLGARAECRYESGNNTPVTFSLPSAITIAANTPNGTVIATSAQAAPSNPPVITCGSWRNFFGYRYWQEGTETLTYGVVNARGGNVDNTTYATGVPGLSYRIIHPDDYLKRYPLESESISHSTFSVTSGLELVKTGPITSGSVLAAGNLGDWRWNDSSGNTLTPETFRLGNSITFTTPSCTIVTNPIYVTLPTVTTSAFGGIGSTSGKTPFQIQLNCPAGTAVASITMHASNPDSHAGVVAPSGAGYAAGIGVRILDNNSNPMQFETQTVVTPPNATTSIPYFAQYFQTAPTVTGGAVKATVTFDLFYQ</sequence>
<dbReference type="EMBL" id="MWIO01000016">
    <property type="protein sequence ID" value="THD08383.1"/>
    <property type="molecule type" value="Genomic_DNA"/>
</dbReference>
<evidence type="ECO:0000313" key="7">
    <source>
        <dbReference type="EMBL" id="THD08383.1"/>
    </source>
</evidence>
<proteinExistence type="inferred from homology"/>
<evidence type="ECO:0000256" key="2">
    <source>
        <dbReference type="ARBA" id="ARBA00006671"/>
    </source>
</evidence>
<feature type="chain" id="PRO_5020747675" description="Fimbrial-type adhesion domain-containing protein" evidence="5">
    <location>
        <begin position="21"/>
        <end position="322"/>
    </location>
</feature>
<dbReference type="InterPro" id="IPR000259">
    <property type="entry name" value="Adhesion_dom_fimbrial"/>
</dbReference>
<comment type="similarity">
    <text evidence="2">Belongs to the fimbrial protein family.</text>
</comment>
<keyword evidence="3 5" id="KW-0732">Signal</keyword>
<dbReference type="PANTHER" id="PTHR33420:SF3">
    <property type="entry name" value="FIMBRIAL SUBUNIT ELFA"/>
    <property type="match status" value="1"/>
</dbReference>
<evidence type="ECO:0000256" key="5">
    <source>
        <dbReference type="SAM" id="SignalP"/>
    </source>
</evidence>
<protein>
    <recommendedName>
        <fullName evidence="6">Fimbrial-type adhesion domain-containing protein</fullName>
    </recommendedName>
</protein>
<organism evidence="7 8">
    <name type="scientific">Rhodanobacter lindaniclasticus</name>
    <dbReference type="NCBI Taxonomy" id="75310"/>
    <lineage>
        <taxon>Bacteria</taxon>
        <taxon>Pseudomonadati</taxon>
        <taxon>Pseudomonadota</taxon>
        <taxon>Gammaproteobacteria</taxon>
        <taxon>Lysobacterales</taxon>
        <taxon>Rhodanobacteraceae</taxon>
        <taxon>Rhodanobacter</taxon>
    </lineage>
</organism>
<feature type="signal peptide" evidence="5">
    <location>
        <begin position="1"/>
        <end position="20"/>
    </location>
</feature>
<dbReference type="InterPro" id="IPR050263">
    <property type="entry name" value="Bact_Fimbrial_Adh_Pro"/>
</dbReference>
<evidence type="ECO:0000313" key="8">
    <source>
        <dbReference type="Proteomes" id="UP000306317"/>
    </source>
</evidence>
<feature type="domain" description="Fimbrial-type adhesion" evidence="6">
    <location>
        <begin position="189"/>
        <end position="322"/>
    </location>
</feature>
<dbReference type="SUPFAM" id="SSF49401">
    <property type="entry name" value="Bacterial adhesins"/>
    <property type="match status" value="1"/>
</dbReference>
<dbReference type="GO" id="GO:0009289">
    <property type="term" value="C:pilus"/>
    <property type="evidence" value="ECO:0007669"/>
    <property type="project" value="UniProtKB-SubCell"/>
</dbReference>
<reference evidence="7 8" key="1">
    <citation type="submission" date="2017-02" db="EMBL/GenBank/DDBJ databases">
        <title>Whole genome sequencing of Rhodanobacter lindaniclasticus DSM 17932.</title>
        <authorList>
            <person name="Kumar S."/>
            <person name="Patil P."/>
            <person name="Patil P.B."/>
        </authorList>
    </citation>
    <scope>NUCLEOTIDE SEQUENCE [LARGE SCALE GENOMIC DNA]</scope>
    <source>
        <strain evidence="7 8">DSM 17932</strain>
    </source>
</reference>
<name>A0A4S3KI48_9GAMM</name>
<keyword evidence="4" id="KW-0281">Fimbrium</keyword>